<comment type="caution">
    <text evidence="3">The sequence shown here is derived from an EMBL/GenBank/DDBJ whole genome shotgun (WGS) entry which is preliminary data.</text>
</comment>
<protein>
    <submittedName>
        <fullName evidence="3">Uncharacterized protein</fullName>
    </submittedName>
</protein>
<accession>A0A318UH40</accession>
<evidence type="ECO:0000256" key="2">
    <source>
        <dbReference type="SAM" id="SignalP"/>
    </source>
</evidence>
<evidence type="ECO:0000313" key="3">
    <source>
        <dbReference type="EMBL" id="PYF74627.1"/>
    </source>
</evidence>
<dbReference type="OrthoDB" id="657403at2"/>
<feature type="signal peptide" evidence="2">
    <location>
        <begin position="1"/>
        <end position="29"/>
    </location>
</feature>
<evidence type="ECO:0000313" key="4">
    <source>
        <dbReference type="Proteomes" id="UP000248198"/>
    </source>
</evidence>
<dbReference type="NCBIfam" id="NF047658">
    <property type="entry name" value="HYC_CC_PP"/>
    <property type="match status" value="1"/>
</dbReference>
<gene>
    <name evidence="3" type="ORF">B0O44_10372</name>
</gene>
<feature type="region of interest" description="Disordered" evidence="1">
    <location>
        <begin position="37"/>
        <end position="77"/>
    </location>
</feature>
<sequence length="155" mass="17586">MKGKLSVPLKAVFLLVVFLLNTVVGFACAVTMQHSTPQEEQHAIESHKHTGHDHANHDHSKSADAHHDLTDNHTTKKDKDECCKDEVTKLLKEDKVSPSKIAFSIQPTTFFTLLPTYCQLDALAFSVYQPNTKYFVRSYHPPIRDIRISIQSFQI</sequence>
<name>A0A318UH40_9SPHI</name>
<evidence type="ECO:0000256" key="1">
    <source>
        <dbReference type="SAM" id="MobiDB-lite"/>
    </source>
</evidence>
<proteinExistence type="predicted"/>
<feature type="chain" id="PRO_5016278828" evidence="2">
    <location>
        <begin position="30"/>
        <end position="155"/>
    </location>
</feature>
<keyword evidence="2" id="KW-0732">Signal</keyword>
<reference evidence="3 4" key="1">
    <citation type="submission" date="2018-06" db="EMBL/GenBank/DDBJ databases">
        <title>Genomic Encyclopedia of Archaeal and Bacterial Type Strains, Phase II (KMG-II): from individual species to whole genera.</title>
        <authorList>
            <person name="Goeker M."/>
        </authorList>
    </citation>
    <scope>NUCLEOTIDE SEQUENCE [LARGE SCALE GENOMIC DNA]</scope>
    <source>
        <strain evidence="3 4">DSM 27372</strain>
    </source>
</reference>
<keyword evidence="4" id="KW-1185">Reference proteome</keyword>
<dbReference type="Proteomes" id="UP000248198">
    <property type="component" value="Unassembled WGS sequence"/>
</dbReference>
<organism evidence="3 4">
    <name type="scientific">Pedobacter nutrimenti</name>
    <dbReference type="NCBI Taxonomy" id="1241337"/>
    <lineage>
        <taxon>Bacteria</taxon>
        <taxon>Pseudomonadati</taxon>
        <taxon>Bacteroidota</taxon>
        <taxon>Sphingobacteriia</taxon>
        <taxon>Sphingobacteriales</taxon>
        <taxon>Sphingobacteriaceae</taxon>
        <taxon>Pedobacter</taxon>
    </lineage>
</organism>
<dbReference type="EMBL" id="QKLU01000003">
    <property type="protein sequence ID" value="PYF74627.1"/>
    <property type="molecule type" value="Genomic_DNA"/>
</dbReference>
<dbReference type="PROSITE" id="PS51257">
    <property type="entry name" value="PROKAR_LIPOPROTEIN"/>
    <property type="match status" value="1"/>
</dbReference>
<dbReference type="InterPro" id="IPR058060">
    <property type="entry name" value="HYC_CC_PP"/>
</dbReference>
<dbReference type="RefSeq" id="WP_110829298.1">
    <property type="nucleotide sequence ID" value="NZ_QKLU01000003.1"/>
</dbReference>
<dbReference type="AlphaFoldDB" id="A0A318UH40"/>